<reference evidence="2 3" key="1">
    <citation type="journal article" date="2016" name="Sci. Rep.">
        <title>Evaluation of genetic diversity among strains of the human gut commensal Bifidobacterium adolescentis.</title>
        <authorList>
            <person name="Duranti S."/>
            <person name="Milani C."/>
            <person name="Lugli G.A."/>
            <person name="Mancabelli L."/>
            <person name="Turroni F."/>
            <person name="Ferrario C."/>
            <person name="Mangifesta M."/>
            <person name="Viappiani A."/>
            <person name="Sanchez B."/>
            <person name="Margolles A."/>
            <person name="van Sinderen D."/>
            <person name="Ventura M."/>
        </authorList>
    </citation>
    <scope>NUCLEOTIDE SEQUENCE [LARGE SCALE GENOMIC DNA]</scope>
    <source>
        <strain evidence="2 3">AL46-7</strain>
    </source>
</reference>
<evidence type="ECO:0000256" key="1">
    <source>
        <dbReference type="SAM" id="MobiDB-lite"/>
    </source>
</evidence>
<comment type="caution">
    <text evidence="2">The sequence shown here is derived from an EMBL/GenBank/DDBJ whole genome shotgun (WGS) entry which is preliminary data.</text>
</comment>
<gene>
    <name evidence="2" type="ORF">AL0467_0001</name>
</gene>
<dbReference type="AlphaFoldDB" id="A0A1X3A2F6"/>
<name>A0A1X3A2F6_BIFAD</name>
<sequence>VHSPRRACSQSKAVYNPKAVIPHAASLHQACAHCAIFPTAASRRSLGRISVPMWPVALSGRLPVEAMVGRYPAIKLIGRDPIPYRKSFPRGPCGQLEHPALPPVSRSYSGVWGRSVTHYSPVRHSHPGASSWDPVRLACVKHAASVHPEPESNPPQKKFHEETSTR</sequence>
<feature type="region of interest" description="Disordered" evidence="1">
    <location>
        <begin position="143"/>
        <end position="166"/>
    </location>
</feature>
<protein>
    <submittedName>
        <fullName evidence="2">PG1 protein</fullName>
    </submittedName>
</protein>
<proteinExistence type="predicted"/>
<organism evidence="2 3">
    <name type="scientific">Bifidobacterium adolescentis</name>
    <dbReference type="NCBI Taxonomy" id="1680"/>
    <lineage>
        <taxon>Bacteria</taxon>
        <taxon>Bacillati</taxon>
        <taxon>Actinomycetota</taxon>
        <taxon>Actinomycetes</taxon>
        <taxon>Bifidobacteriales</taxon>
        <taxon>Bifidobacteriaceae</taxon>
        <taxon>Bifidobacterium</taxon>
    </lineage>
</organism>
<feature type="non-terminal residue" evidence="2">
    <location>
        <position position="1"/>
    </location>
</feature>
<dbReference type="Proteomes" id="UP000193208">
    <property type="component" value="Unassembled WGS sequence"/>
</dbReference>
<evidence type="ECO:0000313" key="2">
    <source>
        <dbReference type="EMBL" id="OSH00946.1"/>
    </source>
</evidence>
<evidence type="ECO:0000313" key="3">
    <source>
        <dbReference type="Proteomes" id="UP000193208"/>
    </source>
</evidence>
<dbReference type="EMBL" id="LNKI01000001">
    <property type="protein sequence ID" value="OSH00946.1"/>
    <property type="molecule type" value="Genomic_DNA"/>
</dbReference>
<accession>A0A1X3A2F6</accession>